<name>A0A1H1TZW8_9CORY</name>
<dbReference type="InterPro" id="IPR017516">
    <property type="entry name" value="AbrB_dup"/>
</dbReference>
<dbReference type="eggNOG" id="COG3180">
    <property type="taxonomic scope" value="Bacteria"/>
</dbReference>
<accession>A0A1H1TZW8</accession>
<evidence type="ECO:0000313" key="2">
    <source>
        <dbReference type="EMBL" id="SDS65189.1"/>
    </source>
</evidence>
<dbReference type="PIRSF" id="PIRSF038991">
    <property type="entry name" value="Protein_AbrB"/>
    <property type="match status" value="1"/>
</dbReference>
<dbReference type="NCBIfam" id="TIGR03082">
    <property type="entry name" value="Gneg_AbrB_dup"/>
    <property type="match status" value="2"/>
</dbReference>
<dbReference type="RefSeq" id="WP_019193675.1">
    <property type="nucleotide sequence ID" value="NZ_LT629765.1"/>
</dbReference>
<evidence type="ECO:0000256" key="1">
    <source>
        <dbReference type="SAM" id="Phobius"/>
    </source>
</evidence>
<gene>
    <name evidence="2" type="ORF">SAMN04488539_2104</name>
</gene>
<proteinExistence type="predicted"/>
<dbReference type="GO" id="GO:0010468">
    <property type="term" value="P:regulation of gene expression"/>
    <property type="evidence" value="ECO:0007669"/>
    <property type="project" value="InterPro"/>
</dbReference>
<keyword evidence="1" id="KW-0472">Membrane</keyword>
<dbReference type="EMBL" id="LT629765">
    <property type="protein sequence ID" value="SDS65189.1"/>
    <property type="molecule type" value="Genomic_DNA"/>
</dbReference>
<protein>
    <recommendedName>
        <fullName evidence="4">Ammonia monooxygenase</fullName>
    </recommendedName>
</protein>
<dbReference type="AlphaFoldDB" id="A0A1H1TZW8"/>
<keyword evidence="1" id="KW-0812">Transmembrane</keyword>
<dbReference type="PANTHER" id="PTHR38457:SF1">
    <property type="entry name" value="REGULATOR ABRB-RELATED"/>
    <property type="match status" value="1"/>
</dbReference>
<keyword evidence="3" id="KW-1185">Reference proteome</keyword>
<feature type="transmembrane region" description="Helical" evidence="1">
    <location>
        <begin position="175"/>
        <end position="192"/>
    </location>
</feature>
<feature type="transmembrane region" description="Helical" evidence="1">
    <location>
        <begin position="307"/>
        <end position="329"/>
    </location>
</feature>
<dbReference type="STRING" id="1203190.GCA_000312345_00827"/>
<evidence type="ECO:0000313" key="3">
    <source>
        <dbReference type="Proteomes" id="UP000182237"/>
    </source>
</evidence>
<dbReference type="PANTHER" id="PTHR38457">
    <property type="entry name" value="REGULATOR ABRB-RELATED"/>
    <property type="match status" value="1"/>
</dbReference>
<reference evidence="2 3" key="1">
    <citation type="submission" date="2016-10" db="EMBL/GenBank/DDBJ databases">
        <authorList>
            <person name="de Groot N.N."/>
        </authorList>
    </citation>
    <scope>NUCLEOTIDE SEQUENCE [LARGE SCALE GENOMIC DNA]</scope>
    <source>
        <strain evidence="2 3">DSM 45434</strain>
    </source>
</reference>
<feature type="transmembrane region" description="Helical" evidence="1">
    <location>
        <begin position="143"/>
        <end position="160"/>
    </location>
</feature>
<feature type="transmembrane region" description="Helical" evidence="1">
    <location>
        <begin position="199"/>
        <end position="218"/>
    </location>
</feature>
<dbReference type="InterPro" id="IPR007820">
    <property type="entry name" value="AbrB_fam"/>
</dbReference>
<keyword evidence="1" id="KW-1133">Transmembrane helix</keyword>
<organism evidence="2 3">
    <name type="scientific">Corynebacterium timonense</name>
    <dbReference type="NCBI Taxonomy" id="441500"/>
    <lineage>
        <taxon>Bacteria</taxon>
        <taxon>Bacillati</taxon>
        <taxon>Actinomycetota</taxon>
        <taxon>Actinomycetes</taxon>
        <taxon>Mycobacteriales</taxon>
        <taxon>Corynebacteriaceae</taxon>
        <taxon>Corynebacterium</taxon>
    </lineage>
</organism>
<evidence type="ECO:0008006" key="4">
    <source>
        <dbReference type="Google" id="ProtNLM"/>
    </source>
</evidence>
<dbReference type="Proteomes" id="UP000182237">
    <property type="component" value="Chromosome I"/>
</dbReference>
<sequence length="339" mass="35268">MNRWFVVAPASVALGWLLNYLHVPAAWILGAILCSGAMALGTGRDLKVNTHFYALCRGIIGVLAAVPLIGIPGSVLARYLIPGLVVAALAISLGFLAGYALHRFGRVSRETGVLSMLAGGASMMPAIADEVGADMRYVALTQYLRLLTVSITLPAVTSLLETPADTPPAVTTPEWWVWLVVLAIAAGAGPIATRLHIPVPSVFGPLLVTILVGALLPVEITMPPALAVVAFLSIGWVCGGGLSVPSLKHFGALLPLTVGCIVAMMLTCATMGGLIAWWLDISFLEGYLATSPGAIETVLALSAESGAGPAVITLQLIRLIAIMLVAGYLPQILRRATGR</sequence>
<dbReference type="GO" id="GO:0016020">
    <property type="term" value="C:membrane"/>
    <property type="evidence" value="ECO:0007669"/>
    <property type="project" value="InterPro"/>
</dbReference>
<feature type="transmembrane region" description="Helical" evidence="1">
    <location>
        <begin position="79"/>
        <end position="101"/>
    </location>
</feature>
<dbReference type="Pfam" id="PF05145">
    <property type="entry name" value="AbrB"/>
    <property type="match status" value="1"/>
</dbReference>
<feature type="transmembrane region" description="Helical" evidence="1">
    <location>
        <begin position="224"/>
        <end position="244"/>
    </location>
</feature>
<feature type="transmembrane region" description="Helical" evidence="1">
    <location>
        <begin position="256"/>
        <end position="279"/>
    </location>
</feature>
<dbReference type="OrthoDB" id="5188485at2"/>
<feature type="transmembrane region" description="Helical" evidence="1">
    <location>
        <begin position="52"/>
        <end position="73"/>
    </location>
</feature>
<feature type="transmembrane region" description="Helical" evidence="1">
    <location>
        <begin position="20"/>
        <end position="40"/>
    </location>
</feature>